<dbReference type="KEGG" id="cme:CYME_CMT548C"/>
<feature type="transmembrane region" description="Helical" evidence="14">
    <location>
        <begin position="135"/>
        <end position="159"/>
    </location>
</feature>
<evidence type="ECO:0000256" key="8">
    <source>
        <dbReference type="ARBA" id="ARBA00022771"/>
    </source>
</evidence>
<feature type="transmembrane region" description="Helical" evidence="14">
    <location>
        <begin position="95"/>
        <end position="115"/>
    </location>
</feature>
<evidence type="ECO:0000313" key="16">
    <source>
        <dbReference type="EMBL" id="BAM83465.1"/>
    </source>
</evidence>
<organism evidence="16 17">
    <name type="scientific">Cyanidioschyzon merolae (strain NIES-3377 / 10D)</name>
    <name type="common">Unicellular red alga</name>
    <dbReference type="NCBI Taxonomy" id="280699"/>
    <lineage>
        <taxon>Eukaryota</taxon>
        <taxon>Rhodophyta</taxon>
        <taxon>Bangiophyceae</taxon>
        <taxon>Cyanidiales</taxon>
        <taxon>Cyanidiaceae</taxon>
        <taxon>Cyanidioschyzon</taxon>
    </lineage>
</organism>
<evidence type="ECO:0000256" key="11">
    <source>
        <dbReference type="ARBA" id="ARBA00022989"/>
    </source>
</evidence>
<comment type="pathway">
    <text evidence="3">Protein modification; protein ubiquitination.</text>
</comment>
<accession>M1V7X0</accession>
<dbReference type="eggNOG" id="KOG1609">
    <property type="taxonomic scope" value="Eukaryota"/>
</dbReference>
<evidence type="ECO:0000256" key="9">
    <source>
        <dbReference type="ARBA" id="ARBA00022786"/>
    </source>
</evidence>
<dbReference type="Proteomes" id="UP000007014">
    <property type="component" value="Chromosome 20"/>
</dbReference>
<keyword evidence="11 14" id="KW-1133">Transmembrane helix</keyword>
<evidence type="ECO:0000256" key="1">
    <source>
        <dbReference type="ARBA" id="ARBA00000900"/>
    </source>
</evidence>
<evidence type="ECO:0000256" key="14">
    <source>
        <dbReference type="SAM" id="Phobius"/>
    </source>
</evidence>
<dbReference type="SUPFAM" id="SSF57850">
    <property type="entry name" value="RING/U-box"/>
    <property type="match status" value="1"/>
</dbReference>
<dbReference type="Gene3D" id="3.30.40.10">
    <property type="entry name" value="Zinc/RING finger domain, C3HC4 (zinc finger)"/>
    <property type="match status" value="1"/>
</dbReference>
<dbReference type="InterPro" id="IPR011016">
    <property type="entry name" value="Znf_RING-CH"/>
</dbReference>
<dbReference type="GO" id="GO:0036503">
    <property type="term" value="P:ERAD pathway"/>
    <property type="evidence" value="ECO:0007669"/>
    <property type="project" value="TreeGrafter"/>
</dbReference>
<feature type="transmembrane region" description="Helical" evidence="14">
    <location>
        <begin position="669"/>
        <end position="695"/>
    </location>
</feature>
<feature type="domain" description="RING-CH-type" evidence="15">
    <location>
        <begin position="1"/>
        <end position="59"/>
    </location>
</feature>
<feature type="transmembrane region" description="Helical" evidence="14">
    <location>
        <begin position="542"/>
        <end position="561"/>
    </location>
</feature>
<dbReference type="EC" id="2.3.2.27" evidence="4"/>
<dbReference type="AlphaFoldDB" id="M1V7X0"/>
<dbReference type="Pfam" id="PF12906">
    <property type="entry name" value="RINGv"/>
    <property type="match status" value="1"/>
</dbReference>
<sequence length="945" mass="105172">MTDEECRICREPGELHRPLRSPCKCAGSVRYVHEDCLHVWLRTTGYSHCELCGTAYRFEPVYRADAPTTLRLADLFWGLSDLVASGYARLARASLVAAAWLLVVPYATWIIWYAGFSKSWTDLEQIKNVGNLSTIVTRLSLGLVLCILIFLACLGLNAIQEHGREESRRTLQSLTNRRVGQTGYARRVPHPLHRRRSLWARQGIAVPAAGTQFPLTEERSLGSMAGIEDDAGGSEESDDSWPSSMTSTPAGEGRTAPSAAPSPQETQWTTEPNAPGLFSFLEHDSGEDLTLSEVLGLKGPLVNLLTNVIIVVISNAVVIDVFAVSPLLLGRFVLSLVFRLKGPVLKCLTLPLVHWVRLIADDDVPRSLLDTGAAVSASSRNVPSIYSICIGYVVFLGLILSCIRLLERVHVRGGTARWQRFRNTLWILTFVQVTARAILVMMLEFIMLPLVFGMAVDLFAFPSGLGTVEVRFRSILETDTRNVLIHWTIGILYISGLSVLIGILREVLHPRLLRFLRDPNDPDFDPLREIVTRPLRFHLRRLGFSTALYVPVIGLTVYAPTQMVLWFSPNVFPLRLVSGLGSGWDIALCATVIGLFLSGLTRLAPLRSITQEVVAFWTHHSSRLLGLQHLVMRPTPQRTESPTPADVTSVPEPQVPAFSSRGSLLPVRIVLFAVLWFVFMSCSIALVLAIPLVIGRAVSTYLHVLAGDTLAEINDLMLYVLSLTCIGIIATAARTVYQTYQRGDLLALSVSVAEHMTQFLAIAGASVIWLVLLPYLLGCIMERNFALLATVPSSDVSFARWVQTWLRGFLPQRVLWPALFRPRGTSPSEHPALADCILPERLIFRRGAAPVLVFTNLLRICIFTACIAMLPLLFQALPGHESTQSGIFVLLHIAYIMLQLGVLAVFGRDRFCDLYRFLIEQIRNKRYLVAMRLLDYSERYHFHEG</sequence>
<evidence type="ECO:0000256" key="6">
    <source>
        <dbReference type="ARBA" id="ARBA00022692"/>
    </source>
</evidence>
<gene>
    <name evidence="16" type="ORF">CYME_CMT548C</name>
</gene>
<dbReference type="PANTHER" id="PTHR13145">
    <property type="entry name" value="SSM4 PROTEIN"/>
    <property type="match status" value="1"/>
</dbReference>
<feature type="compositionally biased region" description="Polar residues" evidence="13">
    <location>
        <begin position="261"/>
        <end position="272"/>
    </location>
</feature>
<dbReference type="HOGENOM" id="CLU_311100_0_0_1"/>
<evidence type="ECO:0000313" key="17">
    <source>
        <dbReference type="Proteomes" id="UP000007014"/>
    </source>
</evidence>
<evidence type="ECO:0000256" key="7">
    <source>
        <dbReference type="ARBA" id="ARBA00022723"/>
    </source>
</evidence>
<dbReference type="EMBL" id="AP006502">
    <property type="protein sequence ID" value="BAM83465.1"/>
    <property type="molecule type" value="Genomic_DNA"/>
</dbReference>
<feature type="transmembrane region" description="Helical" evidence="14">
    <location>
        <begin position="304"/>
        <end position="329"/>
    </location>
</feature>
<keyword evidence="7" id="KW-0479">Metal-binding</keyword>
<feature type="transmembrane region" description="Helical" evidence="14">
    <location>
        <begin position="757"/>
        <end position="777"/>
    </location>
</feature>
<evidence type="ECO:0000256" key="3">
    <source>
        <dbReference type="ARBA" id="ARBA00004906"/>
    </source>
</evidence>
<dbReference type="GeneID" id="16997682"/>
<dbReference type="GO" id="GO:0008270">
    <property type="term" value="F:zinc ion binding"/>
    <property type="evidence" value="ECO:0007669"/>
    <property type="project" value="UniProtKB-KW"/>
</dbReference>
<evidence type="ECO:0000256" key="5">
    <source>
        <dbReference type="ARBA" id="ARBA00022679"/>
    </source>
</evidence>
<evidence type="ECO:0000256" key="10">
    <source>
        <dbReference type="ARBA" id="ARBA00022833"/>
    </source>
</evidence>
<feature type="compositionally biased region" description="Acidic residues" evidence="13">
    <location>
        <begin position="227"/>
        <end position="239"/>
    </location>
</feature>
<name>M1V7X0_CYAM1</name>
<dbReference type="SMART" id="SM00744">
    <property type="entry name" value="RINGv"/>
    <property type="match status" value="1"/>
</dbReference>
<dbReference type="OMA" id="WLHYSLV"/>
<dbReference type="GO" id="GO:0005789">
    <property type="term" value="C:endoplasmic reticulum membrane"/>
    <property type="evidence" value="ECO:0007669"/>
    <property type="project" value="TreeGrafter"/>
</dbReference>
<comment type="catalytic activity">
    <reaction evidence="1">
        <text>S-ubiquitinyl-[E2 ubiquitin-conjugating enzyme]-L-cysteine + [acceptor protein]-L-lysine = [E2 ubiquitin-conjugating enzyme]-L-cysteine + N(6)-ubiquitinyl-[acceptor protein]-L-lysine.</text>
        <dbReference type="EC" id="2.3.2.27"/>
    </reaction>
</comment>
<keyword evidence="8" id="KW-0863">Zinc-finger</keyword>
<keyword evidence="10" id="KW-0862">Zinc</keyword>
<dbReference type="Gramene" id="CMT548CT">
    <property type="protein sequence ID" value="CMT548CT"/>
    <property type="gene ID" value="CMT548C"/>
</dbReference>
<feature type="transmembrane region" description="Helical" evidence="14">
    <location>
        <begin position="716"/>
        <end position="737"/>
    </location>
</feature>
<reference evidence="16 17" key="2">
    <citation type="journal article" date="2007" name="BMC Biol.">
        <title>A 100%-complete sequence reveals unusually simple genomic features in the hot-spring red alga Cyanidioschyzon merolae.</title>
        <authorList>
            <person name="Nozaki H."/>
            <person name="Takano H."/>
            <person name="Misumi O."/>
            <person name="Terasawa K."/>
            <person name="Matsuzaki M."/>
            <person name="Maruyama S."/>
            <person name="Nishida K."/>
            <person name="Yagisawa F."/>
            <person name="Yoshida Y."/>
            <person name="Fujiwara T."/>
            <person name="Takio S."/>
            <person name="Tamura K."/>
            <person name="Chung S.J."/>
            <person name="Nakamura S."/>
            <person name="Kuroiwa H."/>
            <person name="Tanaka K."/>
            <person name="Sato N."/>
            <person name="Kuroiwa T."/>
        </authorList>
    </citation>
    <scope>NUCLEOTIDE SEQUENCE [LARGE SCALE GENOMIC DNA]</scope>
    <source>
        <strain evidence="16 17">10D</strain>
    </source>
</reference>
<feature type="transmembrane region" description="Helical" evidence="14">
    <location>
        <begin position="851"/>
        <end position="874"/>
    </location>
</feature>
<dbReference type="STRING" id="280699.M1V7X0"/>
<feature type="transmembrane region" description="Helical" evidence="14">
    <location>
        <begin position="427"/>
        <end position="452"/>
    </location>
</feature>
<evidence type="ECO:0000256" key="4">
    <source>
        <dbReference type="ARBA" id="ARBA00012483"/>
    </source>
</evidence>
<keyword evidence="9" id="KW-0833">Ubl conjugation pathway</keyword>
<evidence type="ECO:0000256" key="13">
    <source>
        <dbReference type="SAM" id="MobiDB-lite"/>
    </source>
</evidence>
<dbReference type="RefSeq" id="XP_005539501.1">
    <property type="nucleotide sequence ID" value="XM_005539444.1"/>
</dbReference>
<keyword evidence="12 14" id="KW-0472">Membrane</keyword>
<dbReference type="PROSITE" id="PS51292">
    <property type="entry name" value="ZF_RING_CH"/>
    <property type="match status" value="1"/>
</dbReference>
<evidence type="ECO:0000259" key="15">
    <source>
        <dbReference type="PROSITE" id="PS51292"/>
    </source>
</evidence>
<keyword evidence="6 14" id="KW-0812">Transmembrane</keyword>
<proteinExistence type="predicted"/>
<dbReference type="PANTHER" id="PTHR13145:SF0">
    <property type="entry name" value="E3 UBIQUITIN-PROTEIN LIGASE MARCHF6"/>
    <property type="match status" value="1"/>
</dbReference>
<dbReference type="OrthoDB" id="1748at2759"/>
<comment type="subcellular location">
    <subcellularLocation>
        <location evidence="2">Membrane</location>
        <topology evidence="2">Multi-pass membrane protein</topology>
    </subcellularLocation>
</comment>
<feature type="region of interest" description="Disordered" evidence="13">
    <location>
        <begin position="225"/>
        <end position="273"/>
    </location>
</feature>
<dbReference type="InterPro" id="IPR013083">
    <property type="entry name" value="Znf_RING/FYVE/PHD"/>
</dbReference>
<feature type="transmembrane region" description="Helical" evidence="14">
    <location>
        <begin position="484"/>
        <end position="504"/>
    </location>
</feature>
<feature type="transmembrane region" description="Helical" evidence="14">
    <location>
        <begin position="886"/>
        <end position="906"/>
    </location>
</feature>
<dbReference type="GO" id="GO:0061630">
    <property type="term" value="F:ubiquitin protein ligase activity"/>
    <property type="evidence" value="ECO:0007669"/>
    <property type="project" value="UniProtKB-EC"/>
</dbReference>
<evidence type="ECO:0000256" key="2">
    <source>
        <dbReference type="ARBA" id="ARBA00004141"/>
    </source>
</evidence>
<keyword evidence="5" id="KW-0808">Transferase</keyword>
<keyword evidence="17" id="KW-1185">Reference proteome</keyword>
<dbReference type="CDD" id="cd16702">
    <property type="entry name" value="RING_CH-C4HC3_MARCH6"/>
    <property type="match status" value="1"/>
</dbReference>
<reference evidence="16 17" key="1">
    <citation type="journal article" date="2004" name="Nature">
        <title>Genome sequence of the ultrasmall unicellular red alga Cyanidioschyzon merolae 10D.</title>
        <authorList>
            <person name="Matsuzaki M."/>
            <person name="Misumi O."/>
            <person name="Shin-i T."/>
            <person name="Maruyama S."/>
            <person name="Takahara M."/>
            <person name="Miyagishima S."/>
            <person name="Mori T."/>
            <person name="Nishida K."/>
            <person name="Yagisawa F."/>
            <person name="Nishida K."/>
            <person name="Yoshida Y."/>
            <person name="Nishimura Y."/>
            <person name="Nakao S."/>
            <person name="Kobayashi T."/>
            <person name="Momoyama Y."/>
            <person name="Higashiyama T."/>
            <person name="Minoda A."/>
            <person name="Sano M."/>
            <person name="Nomoto H."/>
            <person name="Oishi K."/>
            <person name="Hayashi H."/>
            <person name="Ohta F."/>
            <person name="Nishizaka S."/>
            <person name="Haga S."/>
            <person name="Miura S."/>
            <person name="Morishita T."/>
            <person name="Kabeya Y."/>
            <person name="Terasawa K."/>
            <person name="Suzuki Y."/>
            <person name="Ishii Y."/>
            <person name="Asakawa S."/>
            <person name="Takano H."/>
            <person name="Ohta N."/>
            <person name="Kuroiwa H."/>
            <person name="Tanaka K."/>
            <person name="Shimizu N."/>
            <person name="Sugano S."/>
            <person name="Sato N."/>
            <person name="Nozaki H."/>
            <person name="Ogasawara N."/>
            <person name="Kohara Y."/>
            <person name="Kuroiwa T."/>
        </authorList>
    </citation>
    <scope>NUCLEOTIDE SEQUENCE [LARGE SCALE GENOMIC DNA]</scope>
    <source>
        <strain evidence="16 17">10D</strain>
    </source>
</reference>
<evidence type="ECO:0000256" key="12">
    <source>
        <dbReference type="ARBA" id="ARBA00023136"/>
    </source>
</evidence>
<feature type="transmembrane region" description="Helical" evidence="14">
    <location>
        <begin position="385"/>
        <end position="406"/>
    </location>
</feature>
<protein>
    <recommendedName>
        <fullName evidence="4">RING-type E3 ubiquitin transferase</fullName>
        <ecNumber evidence="4">2.3.2.27</ecNumber>
    </recommendedName>
</protein>